<sequence length="221" mass="24489">MSASSDSGVLLRVVEPKQGATPDSRRAPPTSPCPNVEQIYTAVADDGQKPSQIAVYVLSHIRPLMTSKKLYDDDIAANPDLDISWVVCGFINGRDKGSPTTDTPSTIHSLSHKPVPGSKLVIVGSTPRPEKEVDYHEWYNVEHGPGLAIVPGWNAARRYALRNSYGKMETASFYGFNYYDEESGLGGPIWEKSTKTEWTFRIRGNAAKPNIRRVWKVQEVL</sequence>
<keyword evidence="3" id="KW-1185">Reference proteome</keyword>
<gene>
    <name evidence="2" type="ORF">FB567DRAFT_607288</name>
</gene>
<organism evidence="2 3">
    <name type="scientific">Paraphoma chrysanthemicola</name>
    <dbReference type="NCBI Taxonomy" id="798071"/>
    <lineage>
        <taxon>Eukaryota</taxon>
        <taxon>Fungi</taxon>
        <taxon>Dikarya</taxon>
        <taxon>Ascomycota</taxon>
        <taxon>Pezizomycotina</taxon>
        <taxon>Dothideomycetes</taxon>
        <taxon>Pleosporomycetidae</taxon>
        <taxon>Pleosporales</taxon>
        <taxon>Pleosporineae</taxon>
        <taxon>Phaeosphaeriaceae</taxon>
        <taxon>Paraphoma</taxon>
    </lineage>
</organism>
<dbReference type="OrthoDB" id="2851338at2759"/>
<comment type="caution">
    <text evidence="2">The sequence shown here is derived from an EMBL/GenBank/DDBJ whole genome shotgun (WGS) entry which is preliminary data.</text>
</comment>
<dbReference type="EMBL" id="JAGMVJ010000016">
    <property type="protein sequence ID" value="KAH7079818.1"/>
    <property type="molecule type" value="Genomic_DNA"/>
</dbReference>
<accession>A0A8K0VW76</accession>
<evidence type="ECO:0000313" key="2">
    <source>
        <dbReference type="EMBL" id="KAH7079818.1"/>
    </source>
</evidence>
<proteinExistence type="predicted"/>
<name>A0A8K0VW76_9PLEO</name>
<evidence type="ECO:0000256" key="1">
    <source>
        <dbReference type="SAM" id="MobiDB-lite"/>
    </source>
</evidence>
<reference evidence="2" key="1">
    <citation type="journal article" date="2021" name="Nat. Commun.">
        <title>Genetic determinants of endophytism in the Arabidopsis root mycobiome.</title>
        <authorList>
            <person name="Mesny F."/>
            <person name="Miyauchi S."/>
            <person name="Thiergart T."/>
            <person name="Pickel B."/>
            <person name="Atanasova L."/>
            <person name="Karlsson M."/>
            <person name="Huettel B."/>
            <person name="Barry K.W."/>
            <person name="Haridas S."/>
            <person name="Chen C."/>
            <person name="Bauer D."/>
            <person name="Andreopoulos W."/>
            <person name="Pangilinan J."/>
            <person name="LaButti K."/>
            <person name="Riley R."/>
            <person name="Lipzen A."/>
            <person name="Clum A."/>
            <person name="Drula E."/>
            <person name="Henrissat B."/>
            <person name="Kohler A."/>
            <person name="Grigoriev I.V."/>
            <person name="Martin F.M."/>
            <person name="Hacquard S."/>
        </authorList>
    </citation>
    <scope>NUCLEOTIDE SEQUENCE</scope>
    <source>
        <strain evidence="2">MPI-SDFR-AT-0120</strain>
    </source>
</reference>
<feature type="region of interest" description="Disordered" evidence="1">
    <location>
        <begin position="1"/>
        <end position="35"/>
    </location>
</feature>
<evidence type="ECO:0000313" key="3">
    <source>
        <dbReference type="Proteomes" id="UP000813461"/>
    </source>
</evidence>
<dbReference type="AlphaFoldDB" id="A0A8K0VW76"/>
<dbReference type="Proteomes" id="UP000813461">
    <property type="component" value="Unassembled WGS sequence"/>
</dbReference>
<protein>
    <submittedName>
        <fullName evidence="2">Uncharacterized protein</fullName>
    </submittedName>
</protein>